<dbReference type="EnsemblPlants" id="PNT75198">
    <property type="protein sequence ID" value="PNT75198"/>
    <property type="gene ID" value="BRADI_1g28586v3"/>
</dbReference>
<reference evidence="2" key="3">
    <citation type="submission" date="2018-08" db="UniProtKB">
        <authorList>
            <consortium name="EnsemblPlants"/>
        </authorList>
    </citation>
    <scope>IDENTIFICATION</scope>
    <source>
        <strain evidence="2">cv. Bd21</strain>
    </source>
</reference>
<evidence type="ECO:0000313" key="2">
    <source>
        <dbReference type="EnsemblPlants" id="PNT75198"/>
    </source>
</evidence>
<name>A0A2K2DLP0_BRADI</name>
<keyword evidence="3" id="KW-1185">Reference proteome</keyword>
<dbReference type="InParanoid" id="A0A2K2DLP0"/>
<gene>
    <name evidence="1" type="ORF">BRADI_1g28586v3</name>
</gene>
<dbReference type="Gramene" id="PNT75198">
    <property type="protein sequence ID" value="PNT75198"/>
    <property type="gene ID" value="BRADI_1g28586v3"/>
</dbReference>
<evidence type="ECO:0000313" key="1">
    <source>
        <dbReference type="EMBL" id="PNT75198.1"/>
    </source>
</evidence>
<sequence>MRLFLVKYVRTSSACRCPGLQDEHRSGSGVRSTFCASAIFICSLPQTGRTCMSRSFGTAAATSYMKHDYDLLFLSQPVFQIVP</sequence>
<reference evidence="1 2" key="1">
    <citation type="journal article" date="2010" name="Nature">
        <title>Genome sequencing and analysis of the model grass Brachypodium distachyon.</title>
        <authorList>
            <consortium name="International Brachypodium Initiative"/>
        </authorList>
    </citation>
    <scope>NUCLEOTIDE SEQUENCE [LARGE SCALE GENOMIC DNA]</scope>
    <source>
        <strain evidence="1 2">Bd21</strain>
    </source>
</reference>
<protein>
    <submittedName>
        <fullName evidence="1 2">Uncharacterized protein</fullName>
    </submittedName>
</protein>
<accession>A0A2K2DLP0</accession>
<proteinExistence type="predicted"/>
<organism evidence="1">
    <name type="scientific">Brachypodium distachyon</name>
    <name type="common">Purple false brome</name>
    <name type="synonym">Trachynia distachya</name>
    <dbReference type="NCBI Taxonomy" id="15368"/>
    <lineage>
        <taxon>Eukaryota</taxon>
        <taxon>Viridiplantae</taxon>
        <taxon>Streptophyta</taxon>
        <taxon>Embryophyta</taxon>
        <taxon>Tracheophyta</taxon>
        <taxon>Spermatophyta</taxon>
        <taxon>Magnoliopsida</taxon>
        <taxon>Liliopsida</taxon>
        <taxon>Poales</taxon>
        <taxon>Poaceae</taxon>
        <taxon>BOP clade</taxon>
        <taxon>Pooideae</taxon>
        <taxon>Stipodae</taxon>
        <taxon>Brachypodieae</taxon>
        <taxon>Brachypodium</taxon>
    </lineage>
</organism>
<dbReference type="AlphaFoldDB" id="A0A2K2DLP0"/>
<dbReference type="EMBL" id="CM000880">
    <property type="protein sequence ID" value="PNT75198.1"/>
    <property type="molecule type" value="Genomic_DNA"/>
</dbReference>
<reference evidence="1" key="2">
    <citation type="submission" date="2017-06" db="EMBL/GenBank/DDBJ databases">
        <title>WGS assembly of Brachypodium distachyon.</title>
        <authorList>
            <consortium name="The International Brachypodium Initiative"/>
            <person name="Lucas S."/>
            <person name="Harmon-Smith M."/>
            <person name="Lail K."/>
            <person name="Tice H."/>
            <person name="Grimwood J."/>
            <person name="Bruce D."/>
            <person name="Barry K."/>
            <person name="Shu S."/>
            <person name="Lindquist E."/>
            <person name="Wang M."/>
            <person name="Pitluck S."/>
            <person name="Vogel J.P."/>
            <person name="Garvin D.F."/>
            <person name="Mockler T.C."/>
            <person name="Schmutz J."/>
            <person name="Rokhsar D."/>
            <person name="Bevan M.W."/>
        </authorList>
    </citation>
    <scope>NUCLEOTIDE SEQUENCE</scope>
    <source>
        <strain evidence="1">Bd21</strain>
    </source>
</reference>
<dbReference type="Proteomes" id="UP000008810">
    <property type="component" value="Chromosome 1"/>
</dbReference>
<evidence type="ECO:0000313" key="3">
    <source>
        <dbReference type="Proteomes" id="UP000008810"/>
    </source>
</evidence>